<keyword evidence="4" id="KW-0175">Coiled coil</keyword>
<feature type="region of interest" description="Disordered" evidence="5">
    <location>
        <begin position="159"/>
        <end position="183"/>
    </location>
</feature>
<keyword evidence="3 7" id="KW-0808">Transferase</keyword>
<dbReference type="OrthoDB" id="9802649at2"/>
<dbReference type="PANTHER" id="PTHR43685">
    <property type="entry name" value="GLYCOSYLTRANSFERASE"/>
    <property type="match status" value="1"/>
</dbReference>
<evidence type="ECO:0000256" key="2">
    <source>
        <dbReference type="ARBA" id="ARBA00022676"/>
    </source>
</evidence>
<gene>
    <name evidence="7" type="primary">epsE_1</name>
    <name evidence="7" type="ORF">AGI3411_05814</name>
</gene>
<dbReference type="EMBL" id="UFQB01000042">
    <property type="protein sequence ID" value="SSW72908.1"/>
    <property type="molecule type" value="Genomic_DNA"/>
</dbReference>
<dbReference type="EC" id="2.4.-.-" evidence="7"/>
<evidence type="ECO:0000256" key="1">
    <source>
        <dbReference type="ARBA" id="ARBA00006739"/>
    </source>
</evidence>
<comment type="similarity">
    <text evidence="1">Belongs to the glycosyltransferase 2 family.</text>
</comment>
<dbReference type="PANTHER" id="PTHR43685:SF5">
    <property type="entry name" value="GLYCOSYLTRANSFERASE EPSE-RELATED"/>
    <property type="match status" value="1"/>
</dbReference>
<dbReference type="InterPro" id="IPR001173">
    <property type="entry name" value="Glyco_trans_2-like"/>
</dbReference>
<dbReference type="Gene3D" id="3.40.50.2000">
    <property type="entry name" value="Glycogen Phosphorylase B"/>
    <property type="match status" value="1"/>
</dbReference>
<evidence type="ECO:0000259" key="6">
    <source>
        <dbReference type="Pfam" id="PF00535"/>
    </source>
</evidence>
<proteinExistence type="inferred from homology"/>
<dbReference type="SUPFAM" id="SSF53756">
    <property type="entry name" value="UDP-Glycosyltransferase/glycogen phosphorylase"/>
    <property type="match status" value="1"/>
</dbReference>
<reference evidence="7 8" key="1">
    <citation type="submission" date="2018-07" db="EMBL/GenBank/DDBJ databases">
        <authorList>
            <person name="Peeters C."/>
        </authorList>
    </citation>
    <scope>NUCLEOTIDE SEQUENCE [LARGE SCALE GENOMIC DNA]</scope>
    <source>
        <strain evidence="7 8">LMG 3411</strain>
    </source>
</reference>
<evidence type="ECO:0000256" key="4">
    <source>
        <dbReference type="SAM" id="Coils"/>
    </source>
</evidence>
<evidence type="ECO:0000313" key="7">
    <source>
        <dbReference type="EMBL" id="SSW72908.1"/>
    </source>
</evidence>
<dbReference type="AlphaFoldDB" id="A0A446CYF9"/>
<evidence type="ECO:0000256" key="3">
    <source>
        <dbReference type="ARBA" id="ARBA00022679"/>
    </source>
</evidence>
<dbReference type="SUPFAM" id="SSF53448">
    <property type="entry name" value="Nucleotide-diphospho-sugar transferases"/>
    <property type="match status" value="1"/>
</dbReference>
<keyword evidence="2 7" id="KW-0328">Glycosyltransferase</keyword>
<feature type="compositionally biased region" description="Low complexity" evidence="5">
    <location>
        <begin position="168"/>
        <end position="180"/>
    </location>
</feature>
<feature type="coiled-coil region" evidence="4">
    <location>
        <begin position="183"/>
        <end position="235"/>
    </location>
</feature>
<organism evidence="7 8">
    <name type="scientific">Achromobacter agilis</name>
    <dbReference type="NCBI Taxonomy" id="1353888"/>
    <lineage>
        <taxon>Bacteria</taxon>
        <taxon>Pseudomonadati</taxon>
        <taxon>Pseudomonadota</taxon>
        <taxon>Betaproteobacteria</taxon>
        <taxon>Burkholderiales</taxon>
        <taxon>Alcaligenaceae</taxon>
        <taxon>Achromobacter</taxon>
    </lineage>
</organism>
<accession>A0A446CYF9</accession>
<feature type="domain" description="Glycosyltransferase 2-like" evidence="6">
    <location>
        <begin position="546"/>
        <end position="652"/>
    </location>
</feature>
<dbReference type="GO" id="GO:0016757">
    <property type="term" value="F:glycosyltransferase activity"/>
    <property type="evidence" value="ECO:0007669"/>
    <property type="project" value="UniProtKB-KW"/>
</dbReference>
<name>A0A446CYF9_9BURK</name>
<evidence type="ECO:0000313" key="8">
    <source>
        <dbReference type="Proteomes" id="UP000289184"/>
    </source>
</evidence>
<dbReference type="InterPro" id="IPR050834">
    <property type="entry name" value="Glycosyltransf_2"/>
</dbReference>
<dbReference type="InterPro" id="IPR029044">
    <property type="entry name" value="Nucleotide-diphossugar_trans"/>
</dbReference>
<dbReference type="CDD" id="cd00761">
    <property type="entry name" value="Glyco_tranf_GTA_type"/>
    <property type="match status" value="1"/>
</dbReference>
<sequence>MNNRMEIGSADATYQAFDLLLSRLSFSNQLTVEAASQLRLQYNQASEEAARMHAVEISAIQLENESNFARCKAEFSQRIESLQAELMDLRGGVDQDSVVFRRTNELQDIFDTIGTLKEQLSGELSRLGAMQQPKHENSSDEKHVFSALSYVARTAQAHVSEPVDGQKAGSATSAGTASPSQNIEQLASAADTYRRKARNLAKRLEVVCNEKQKEIDALNAAIEVAEDRIKLLARALISQYRDLLVASGDAGEYKTKYERIKEHLSYRIGTAVVQSSKTLQGWFKMPAAMLKARREYYEAKELPKKIVLHAPPLTIKNDQKSGVFASSTDWTRIVIEAAGTDRLLTLGAIPLGEDGDLRISYRISGISGEVISQGDAEISAKKVGLGELPRGLTYEFSFRKTNRSTGMLVVTLRTVKTVGNKKGSASEPVVRPNEGSIRDATQIVSSKRKKPVADVLRKVKAMLDIGQVDEGFAFGERYVNDLERPALELLRANYLLENEAAWLKVLNNYVARFGIAHIKLVPGNAPKYLRLKTGTVPPIKTGPLISVIMPAFNCEKTLFFAANSILTQQWRRLELIIIDDCSSDGTWQVMKNLALQDSRVKIFRNKRNCGPYVCKNIGLYMAEGEYITGHDSDDWAHPERLSKHIQAVLDLGDTAPRASAIKMLRMRLDGEFDRVSNVTQNTYDGLLQTAFIGVLFEAQFLKQKLGHWDSIRFGADSEMINRCRHILGDEFVVFDQLAMICLDSDDGLTAHPVFGVRGRTSDLRKAYKQQFLQHHESLLANNKSLYMPFPHFPRVFPVGEGAALTGSDLNAAYEVITARRDLRNLDVCIITDLRFPGGNASSTLDEVDSCVKAGLRVRIIHSPSSVSEGKPISDRYHRIADLLELQQCDIGQIETKLLIVRHPRVICSERFRLLAERVTAQHAVYLINNSIFNGSEEAIYDVESLNRNTVIVSAESSAIYPLGPRIRRELADFEFSVALADNDWHPLFDASYYADVSKESVAVIPTIGRHGRDHKDKWPTTRDRLLKIYPDNSEVRVAILGGADFATELIGYRPKNWNVHPFGSMSPPDFLSSLDFFVYFPAENLNEAFGRTVMEAIFSGIPCILPESFKDSFGDFAFYVGPEDVLAAIARIRQRNNLRYEFVRWAREAALATFDSSAFFRRMRRLNLDIDTATVSGSQNDSVSELPDHLRDFKQWVEGNQGYSTLCDQQSVNR</sequence>
<keyword evidence="8" id="KW-1185">Reference proteome</keyword>
<evidence type="ECO:0000256" key="5">
    <source>
        <dbReference type="SAM" id="MobiDB-lite"/>
    </source>
</evidence>
<protein>
    <submittedName>
        <fullName evidence="7">Glycosyltransferase EpsE</fullName>
        <ecNumber evidence="7">2.4.-.-</ecNumber>
    </submittedName>
</protein>
<dbReference type="Proteomes" id="UP000289184">
    <property type="component" value="Unassembled WGS sequence"/>
</dbReference>
<dbReference type="Gene3D" id="3.90.550.10">
    <property type="entry name" value="Spore Coat Polysaccharide Biosynthesis Protein SpsA, Chain A"/>
    <property type="match status" value="1"/>
</dbReference>
<dbReference type="Pfam" id="PF00535">
    <property type="entry name" value="Glycos_transf_2"/>
    <property type="match status" value="1"/>
</dbReference>